<proteinExistence type="predicted"/>
<protein>
    <recommendedName>
        <fullName evidence="1">DUF7946 domain-containing protein</fullName>
    </recommendedName>
</protein>
<dbReference type="Proteomes" id="UP000078358">
    <property type="component" value="Unassembled WGS sequence"/>
</dbReference>
<organism evidence="2 3">
    <name type="scientific">Bibersteinia trehalosi Y31</name>
    <dbReference type="NCBI Taxonomy" id="1261658"/>
    <lineage>
        <taxon>Bacteria</taxon>
        <taxon>Pseudomonadati</taxon>
        <taxon>Pseudomonadota</taxon>
        <taxon>Gammaproteobacteria</taxon>
        <taxon>Pasteurellales</taxon>
        <taxon>Pasteurellaceae</taxon>
        <taxon>Bibersteinia</taxon>
    </lineage>
</organism>
<accession>A0A179D0V9</accession>
<evidence type="ECO:0000259" key="1">
    <source>
        <dbReference type="Pfam" id="PF25678"/>
    </source>
</evidence>
<reference evidence="2 3" key="1">
    <citation type="submission" date="2014-01" db="EMBL/GenBank/DDBJ databases">
        <authorList>
            <person name="Zuccon D."/>
        </authorList>
    </citation>
    <scope>NUCLEOTIDE SEQUENCE [LARGE SCALE GENOMIC DNA]</scope>
    <source>
        <strain evidence="2 3">Y31</strain>
    </source>
</reference>
<feature type="domain" description="DUF7946" evidence="1">
    <location>
        <begin position="14"/>
        <end position="111"/>
    </location>
</feature>
<sequence>MTVEQQKKTTETNFELVYEGGKAEQHKIDADVLGQSLLAFSELIREANELLNGSSSEISIEVTAQKEGSFETWFSIAQIGGSLNVAEVLGIAGGSVFSGGLVAVLQKLKGRKVHDVVIDERSQNLVIDGEVIESSEEVNTLLHSNTVRKGLSHIFHSPVSREVTAKLYTENKAEQVLEVGFEQINYFRNQQVAIKEDSIETVKKYIRIAAINFATPKSGWKMILPDDVEAVAVKIDDEAFWKKVQTSSTRFSIDDLFYVELAIKTTDNGLTERKSYTITKVIAHSPADGKDKMV</sequence>
<name>A0A179D0V9_BIBTR</name>
<dbReference type="AlphaFoldDB" id="A0A179D0V9"/>
<dbReference type="EMBL" id="JACI01000001">
    <property type="protein sequence ID" value="OAQ15783.1"/>
    <property type="molecule type" value="Genomic_DNA"/>
</dbReference>
<dbReference type="Pfam" id="PF25678">
    <property type="entry name" value="DUF7946"/>
    <property type="match status" value="1"/>
</dbReference>
<evidence type="ECO:0000313" key="3">
    <source>
        <dbReference type="Proteomes" id="UP000078358"/>
    </source>
</evidence>
<dbReference type="PATRIC" id="fig|1261658.3.peg.41"/>
<gene>
    <name evidence="2" type="ORF">F480_00200</name>
</gene>
<comment type="caution">
    <text evidence="2">The sequence shown here is derived from an EMBL/GenBank/DDBJ whole genome shotgun (WGS) entry which is preliminary data.</text>
</comment>
<dbReference type="RefSeq" id="WP_064317870.1">
    <property type="nucleotide sequence ID" value="NZ_JACI01000001.1"/>
</dbReference>
<evidence type="ECO:0000313" key="2">
    <source>
        <dbReference type="EMBL" id="OAQ15783.1"/>
    </source>
</evidence>
<dbReference type="InterPro" id="IPR057706">
    <property type="entry name" value="DUF7946"/>
</dbReference>